<keyword evidence="3" id="KW-1185">Reference proteome</keyword>
<gene>
    <name evidence="2" type="ORF">PXEA_LOCUS37563</name>
</gene>
<dbReference type="EMBL" id="CAAALY010290074">
    <property type="protein sequence ID" value="VEL44123.1"/>
    <property type="molecule type" value="Genomic_DNA"/>
</dbReference>
<protein>
    <submittedName>
        <fullName evidence="2">Uncharacterized protein</fullName>
    </submittedName>
</protein>
<dbReference type="AlphaFoldDB" id="A0A448XST8"/>
<comment type="caution">
    <text evidence="2">The sequence shown here is derived from an EMBL/GenBank/DDBJ whole genome shotgun (WGS) entry which is preliminary data.</text>
</comment>
<feature type="region of interest" description="Disordered" evidence="1">
    <location>
        <begin position="1"/>
        <end position="20"/>
    </location>
</feature>
<evidence type="ECO:0000313" key="3">
    <source>
        <dbReference type="Proteomes" id="UP000784294"/>
    </source>
</evidence>
<proteinExistence type="predicted"/>
<evidence type="ECO:0000256" key="1">
    <source>
        <dbReference type="SAM" id="MobiDB-lite"/>
    </source>
</evidence>
<name>A0A448XST8_9PLAT</name>
<evidence type="ECO:0000313" key="2">
    <source>
        <dbReference type="EMBL" id="VEL44123.1"/>
    </source>
</evidence>
<dbReference type="Proteomes" id="UP000784294">
    <property type="component" value="Unassembled WGS sequence"/>
</dbReference>
<organism evidence="2 3">
    <name type="scientific">Protopolystoma xenopodis</name>
    <dbReference type="NCBI Taxonomy" id="117903"/>
    <lineage>
        <taxon>Eukaryota</taxon>
        <taxon>Metazoa</taxon>
        <taxon>Spiralia</taxon>
        <taxon>Lophotrochozoa</taxon>
        <taxon>Platyhelminthes</taxon>
        <taxon>Monogenea</taxon>
        <taxon>Polyopisthocotylea</taxon>
        <taxon>Polystomatidea</taxon>
        <taxon>Polystomatidae</taxon>
        <taxon>Protopolystoma</taxon>
    </lineage>
</organism>
<accession>A0A448XST8</accession>
<sequence>MHSSPASGLVIPSGDGHPESRVIRTSQVTECLRDWSAIQGLVRLSGRVVRGSGQLINNTDWQQGHLPQVMTHRQD</sequence>
<reference evidence="2" key="1">
    <citation type="submission" date="2018-11" db="EMBL/GenBank/DDBJ databases">
        <authorList>
            <consortium name="Pathogen Informatics"/>
        </authorList>
    </citation>
    <scope>NUCLEOTIDE SEQUENCE</scope>
</reference>